<feature type="domain" description="Type I restriction modification DNA specificity" evidence="4">
    <location>
        <begin position="13"/>
        <end position="170"/>
    </location>
</feature>
<evidence type="ECO:0000313" key="5">
    <source>
        <dbReference type="EMBL" id="EIA32572.1"/>
    </source>
</evidence>
<dbReference type="Pfam" id="PF01420">
    <property type="entry name" value="Methylase_S"/>
    <property type="match status" value="1"/>
</dbReference>
<accession>H7FYH2</accession>
<dbReference type="AlphaFoldDB" id="H7FYH2"/>
<evidence type="ECO:0000256" key="3">
    <source>
        <dbReference type="ARBA" id="ARBA00023125"/>
    </source>
</evidence>
<dbReference type="PATRIC" id="fig|1108963.3.peg.904"/>
<comment type="similarity">
    <text evidence="1">Belongs to the type-I restriction system S methylase family.</text>
</comment>
<dbReference type="GO" id="GO:0009307">
    <property type="term" value="P:DNA restriction-modification system"/>
    <property type="evidence" value="ECO:0007669"/>
    <property type="project" value="UniProtKB-KW"/>
</dbReference>
<protein>
    <recommendedName>
        <fullName evidence="4">Type I restriction modification DNA specificity domain-containing protein</fullName>
    </recommendedName>
</protein>
<evidence type="ECO:0000259" key="4">
    <source>
        <dbReference type="Pfam" id="PF01420"/>
    </source>
</evidence>
<sequence>MIYIVFFERHGDFMELNELVELNVGSPQFRIKNSVITTDPEYKFYSQNDLEEDLAGMKLFDEQPKLIRTSDNVTTLAEKDVVFSLISGKAAIVSPLHSGYLYTQNYIVIRTGEEVDDKFLVYLLNEDKQIARQLWLSLQGSSVLKYTVKQLRELKIAELPPIDKQKIIGDVYMKQCHLQALQERKARNETLLRLTRLGEAY</sequence>
<dbReference type="SUPFAM" id="SSF116734">
    <property type="entry name" value="DNA methylase specificity domain"/>
    <property type="match status" value="1"/>
</dbReference>
<gene>
    <name evidence="5" type="ORF">SMXD51_01093</name>
</gene>
<keyword evidence="2" id="KW-0680">Restriction system</keyword>
<name>H7FYH2_9LACO</name>
<dbReference type="Gene3D" id="3.90.220.20">
    <property type="entry name" value="DNA methylase specificity domains"/>
    <property type="match status" value="1"/>
</dbReference>
<evidence type="ECO:0000313" key="6">
    <source>
        <dbReference type="Proteomes" id="UP000003657"/>
    </source>
</evidence>
<evidence type="ECO:0000256" key="2">
    <source>
        <dbReference type="ARBA" id="ARBA00022747"/>
    </source>
</evidence>
<keyword evidence="3" id="KW-0238">DNA-binding</keyword>
<organism evidence="5 6">
    <name type="scientific">Ligilactobacillus salivarius SMXD51</name>
    <dbReference type="NCBI Taxonomy" id="1108963"/>
    <lineage>
        <taxon>Bacteria</taxon>
        <taxon>Bacillati</taxon>
        <taxon>Bacillota</taxon>
        <taxon>Bacilli</taxon>
        <taxon>Lactobacillales</taxon>
        <taxon>Lactobacillaceae</taxon>
        <taxon>Ligilactobacillus</taxon>
    </lineage>
</organism>
<evidence type="ECO:0000256" key="1">
    <source>
        <dbReference type="ARBA" id="ARBA00010923"/>
    </source>
</evidence>
<proteinExistence type="inferred from homology"/>
<dbReference type="InterPro" id="IPR000055">
    <property type="entry name" value="Restrct_endonuc_typeI_TRD"/>
</dbReference>
<dbReference type="InterPro" id="IPR044946">
    <property type="entry name" value="Restrct_endonuc_typeI_TRD_sf"/>
</dbReference>
<dbReference type="Proteomes" id="UP000003657">
    <property type="component" value="Unassembled WGS sequence"/>
</dbReference>
<dbReference type="GO" id="GO:0003677">
    <property type="term" value="F:DNA binding"/>
    <property type="evidence" value="ECO:0007669"/>
    <property type="project" value="UniProtKB-KW"/>
</dbReference>
<comment type="caution">
    <text evidence="5">The sequence shown here is derived from an EMBL/GenBank/DDBJ whole genome shotgun (WGS) entry which is preliminary data.</text>
</comment>
<dbReference type="EMBL" id="AICL01000003">
    <property type="protein sequence ID" value="EIA32572.1"/>
    <property type="molecule type" value="Genomic_DNA"/>
</dbReference>
<reference evidence="5 6" key="1">
    <citation type="journal article" date="2012" name="J. Bacteriol.">
        <title>Genome Sequence of Lactobacillus salivarius SMXD51, a Potential Probiotic Strain Isolated from Chicken Cecum, Showing Anti-Campylobacter Activity.</title>
        <authorList>
            <person name="Kergourlay G."/>
            <person name="Messaoudi S."/>
            <person name="Dousset X."/>
            <person name="Prevost H."/>
        </authorList>
    </citation>
    <scope>NUCLEOTIDE SEQUENCE [LARGE SCALE GENOMIC DNA]</scope>
    <source>
        <strain evidence="5 6">SMXD51</strain>
    </source>
</reference>
<dbReference type="HOGENOM" id="CLU_120896_0_0_9"/>